<name>A0A3N4HMF8_ASCIM</name>
<reference evidence="2 3" key="1">
    <citation type="journal article" date="2018" name="Nat. Ecol. Evol.">
        <title>Pezizomycetes genomes reveal the molecular basis of ectomycorrhizal truffle lifestyle.</title>
        <authorList>
            <person name="Murat C."/>
            <person name="Payen T."/>
            <person name="Noel B."/>
            <person name="Kuo A."/>
            <person name="Morin E."/>
            <person name="Chen J."/>
            <person name="Kohler A."/>
            <person name="Krizsan K."/>
            <person name="Balestrini R."/>
            <person name="Da Silva C."/>
            <person name="Montanini B."/>
            <person name="Hainaut M."/>
            <person name="Levati E."/>
            <person name="Barry K.W."/>
            <person name="Belfiori B."/>
            <person name="Cichocki N."/>
            <person name="Clum A."/>
            <person name="Dockter R.B."/>
            <person name="Fauchery L."/>
            <person name="Guy J."/>
            <person name="Iotti M."/>
            <person name="Le Tacon F."/>
            <person name="Lindquist E.A."/>
            <person name="Lipzen A."/>
            <person name="Malagnac F."/>
            <person name="Mello A."/>
            <person name="Molinier V."/>
            <person name="Miyauchi S."/>
            <person name="Poulain J."/>
            <person name="Riccioni C."/>
            <person name="Rubini A."/>
            <person name="Sitrit Y."/>
            <person name="Splivallo R."/>
            <person name="Traeger S."/>
            <person name="Wang M."/>
            <person name="Zifcakova L."/>
            <person name="Wipf D."/>
            <person name="Zambonelli A."/>
            <person name="Paolocci F."/>
            <person name="Nowrousian M."/>
            <person name="Ottonello S."/>
            <person name="Baldrian P."/>
            <person name="Spatafora J.W."/>
            <person name="Henrissat B."/>
            <person name="Nagy L.G."/>
            <person name="Aury J.M."/>
            <person name="Wincker P."/>
            <person name="Grigoriev I.V."/>
            <person name="Bonfante P."/>
            <person name="Martin F.M."/>
        </authorList>
    </citation>
    <scope>NUCLEOTIDE SEQUENCE [LARGE SCALE GENOMIC DNA]</scope>
    <source>
        <strain evidence="2 3">RN42</strain>
    </source>
</reference>
<protein>
    <submittedName>
        <fullName evidence="2">Uncharacterized protein</fullName>
    </submittedName>
</protein>
<evidence type="ECO:0000313" key="2">
    <source>
        <dbReference type="EMBL" id="RPA73698.1"/>
    </source>
</evidence>
<proteinExistence type="predicted"/>
<dbReference type="EMBL" id="ML119813">
    <property type="protein sequence ID" value="RPA73698.1"/>
    <property type="molecule type" value="Genomic_DNA"/>
</dbReference>
<accession>A0A3N4HMF8</accession>
<sequence>MPASKGKDDLKARLFRLETKLRILNRRVEILNERMRSTQEARIAHLESVGELGYLAGQNNVHEPLPHLLLRSDRVTKNDIDDVEKEVSKQENWFTNYRREKIFVEMEVEGMIESAYRKDNTLLYKTFDYGMEHGFYKVTGQELDFEQKCAVLEHTLKVRGLIQYLHEERPGGELSLESIGLCYVEREGEVRTYYSAYAFNQSKPGVASTSPFDLLGPLRASIVAF</sequence>
<evidence type="ECO:0000256" key="1">
    <source>
        <dbReference type="SAM" id="Coils"/>
    </source>
</evidence>
<keyword evidence="3" id="KW-1185">Reference proteome</keyword>
<dbReference type="AlphaFoldDB" id="A0A3N4HMF8"/>
<dbReference type="Proteomes" id="UP000275078">
    <property type="component" value="Unassembled WGS sequence"/>
</dbReference>
<keyword evidence="1" id="KW-0175">Coiled coil</keyword>
<feature type="coiled-coil region" evidence="1">
    <location>
        <begin position="7"/>
        <end position="41"/>
    </location>
</feature>
<evidence type="ECO:0000313" key="3">
    <source>
        <dbReference type="Proteomes" id="UP000275078"/>
    </source>
</evidence>
<organism evidence="2 3">
    <name type="scientific">Ascobolus immersus RN42</name>
    <dbReference type="NCBI Taxonomy" id="1160509"/>
    <lineage>
        <taxon>Eukaryota</taxon>
        <taxon>Fungi</taxon>
        <taxon>Dikarya</taxon>
        <taxon>Ascomycota</taxon>
        <taxon>Pezizomycotina</taxon>
        <taxon>Pezizomycetes</taxon>
        <taxon>Pezizales</taxon>
        <taxon>Ascobolaceae</taxon>
        <taxon>Ascobolus</taxon>
    </lineage>
</organism>
<gene>
    <name evidence="2" type="ORF">BJ508DRAFT_313567</name>
</gene>